<dbReference type="InterPro" id="IPR054765">
    <property type="entry name" value="SLBB_dom"/>
</dbReference>
<dbReference type="Gene3D" id="3.10.560.10">
    <property type="entry name" value="Outer membrane lipoprotein wza domain like"/>
    <property type="match status" value="2"/>
</dbReference>
<evidence type="ECO:0000256" key="11">
    <source>
        <dbReference type="ARBA" id="ARBA00023136"/>
    </source>
</evidence>
<keyword evidence="10" id="KW-0626">Porin</keyword>
<feature type="domain" description="Soluble ligand binding" evidence="16">
    <location>
        <begin position="121"/>
        <end position="170"/>
    </location>
</feature>
<dbReference type="RefSeq" id="WP_186743652.1">
    <property type="nucleotide sequence ID" value="NZ_CP060394.1"/>
</dbReference>
<evidence type="ECO:0000259" key="15">
    <source>
        <dbReference type="Pfam" id="PF02563"/>
    </source>
</evidence>
<evidence type="ECO:0000256" key="8">
    <source>
        <dbReference type="ARBA" id="ARBA00023047"/>
    </source>
</evidence>
<keyword evidence="14" id="KW-0449">Lipoprotein</keyword>
<evidence type="ECO:0000259" key="17">
    <source>
        <dbReference type="Pfam" id="PF22461"/>
    </source>
</evidence>
<dbReference type="KEGG" id="adin:H7849_01385"/>
<evidence type="ECO:0000256" key="3">
    <source>
        <dbReference type="ARBA" id="ARBA00022448"/>
    </source>
</evidence>
<dbReference type="AlphaFoldDB" id="A0A7G8BJH8"/>
<keyword evidence="5" id="KW-0762">Sugar transport</keyword>
<dbReference type="PANTHER" id="PTHR33619:SF3">
    <property type="entry name" value="POLYSACCHARIDE EXPORT PROTEIN GFCE-RELATED"/>
    <property type="match status" value="1"/>
</dbReference>
<evidence type="ECO:0000313" key="18">
    <source>
        <dbReference type="EMBL" id="QNI32698.1"/>
    </source>
</evidence>
<comment type="similarity">
    <text evidence="2">Belongs to the BexD/CtrA/VexA family.</text>
</comment>
<feature type="domain" description="SLBB" evidence="17">
    <location>
        <begin position="202"/>
        <end position="281"/>
    </location>
</feature>
<evidence type="ECO:0000256" key="13">
    <source>
        <dbReference type="ARBA" id="ARBA00023237"/>
    </source>
</evidence>
<comment type="subcellular location">
    <subcellularLocation>
        <location evidence="1">Cell outer membrane</location>
        <topology evidence="1">Multi-pass membrane protein</topology>
    </subcellularLocation>
</comment>
<dbReference type="GO" id="GO:0015288">
    <property type="term" value="F:porin activity"/>
    <property type="evidence" value="ECO:0007669"/>
    <property type="project" value="UniProtKB-KW"/>
</dbReference>
<evidence type="ECO:0000313" key="19">
    <source>
        <dbReference type="Proteomes" id="UP000515312"/>
    </source>
</evidence>
<evidence type="ECO:0000256" key="7">
    <source>
        <dbReference type="ARBA" id="ARBA00022729"/>
    </source>
</evidence>
<protein>
    <submittedName>
        <fullName evidence="18">SLBB domain-containing protein</fullName>
    </submittedName>
</protein>
<evidence type="ECO:0000256" key="5">
    <source>
        <dbReference type="ARBA" id="ARBA00022597"/>
    </source>
</evidence>
<gene>
    <name evidence="18" type="ORF">H7849_01385</name>
</gene>
<keyword evidence="19" id="KW-1185">Reference proteome</keyword>
<dbReference type="GO" id="GO:0015159">
    <property type="term" value="F:polysaccharide transmembrane transporter activity"/>
    <property type="evidence" value="ECO:0007669"/>
    <property type="project" value="InterPro"/>
</dbReference>
<evidence type="ECO:0000256" key="9">
    <source>
        <dbReference type="ARBA" id="ARBA00023065"/>
    </source>
</evidence>
<evidence type="ECO:0000256" key="4">
    <source>
        <dbReference type="ARBA" id="ARBA00022452"/>
    </source>
</evidence>
<evidence type="ECO:0000256" key="14">
    <source>
        <dbReference type="ARBA" id="ARBA00023288"/>
    </source>
</evidence>
<keyword evidence="4" id="KW-1134">Transmembrane beta strand</keyword>
<keyword evidence="3" id="KW-0813">Transport</keyword>
<dbReference type="InterPro" id="IPR003715">
    <property type="entry name" value="Poly_export_N"/>
</dbReference>
<keyword evidence="7" id="KW-0732">Signal</keyword>
<keyword evidence="13" id="KW-0998">Cell outer membrane</keyword>
<dbReference type="Gene3D" id="3.30.1950.10">
    <property type="entry name" value="wza like domain"/>
    <property type="match status" value="1"/>
</dbReference>
<accession>A0A7G8BJH8</accession>
<keyword evidence="11" id="KW-0472">Membrane</keyword>
<keyword evidence="6" id="KW-0812">Transmembrane</keyword>
<name>A0A7G8BJH8_9BACT</name>
<reference evidence="18 19" key="1">
    <citation type="submission" date="2020-08" db="EMBL/GenBank/DDBJ databases">
        <title>Edaphobacter telluris sp. nov. and Acidobacterium dinghuensis sp. nov., two acidobacteria isolated from forest soil.</title>
        <authorList>
            <person name="Fu J."/>
            <person name="Qiu L."/>
        </authorList>
    </citation>
    <scope>NUCLEOTIDE SEQUENCE [LARGE SCALE GENOMIC DNA]</scope>
    <source>
        <strain evidence="18">4Y35</strain>
    </source>
</reference>
<evidence type="ECO:0000256" key="12">
    <source>
        <dbReference type="ARBA" id="ARBA00023139"/>
    </source>
</evidence>
<dbReference type="Proteomes" id="UP000515312">
    <property type="component" value="Chromosome"/>
</dbReference>
<evidence type="ECO:0000256" key="2">
    <source>
        <dbReference type="ARBA" id="ARBA00009450"/>
    </source>
</evidence>
<evidence type="ECO:0000256" key="6">
    <source>
        <dbReference type="ARBA" id="ARBA00022692"/>
    </source>
</evidence>
<keyword evidence="8" id="KW-0625">Polysaccharide transport</keyword>
<dbReference type="InterPro" id="IPR019554">
    <property type="entry name" value="Soluble_ligand-bd"/>
</dbReference>
<dbReference type="Pfam" id="PF22461">
    <property type="entry name" value="SLBB_2"/>
    <property type="match status" value="1"/>
</dbReference>
<proteinExistence type="inferred from homology"/>
<dbReference type="EMBL" id="CP060394">
    <property type="protein sequence ID" value="QNI32698.1"/>
    <property type="molecule type" value="Genomic_DNA"/>
</dbReference>
<dbReference type="GO" id="GO:0009279">
    <property type="term" value="C:cell outer membrane"/>
    <property type="evidence" value="ECO:0007669"/>
    <property type="project" value="UniProtKB-SubCell"/>
</dbReference>
<feature type="domain" description="Polysaccharide export protein N-terminal" evidence="15">
    <location>
        <begin position="41"/>
        <end position="113"/>
    </location>
</feature>
<keyword evidence="9" id="KW-0406">Ion transport</keyword>
<dbReference type="Pfam" id="PF10531">
    <property type="entry name" value="SLBB"/>
    <property type="match status" value="1"/>
</dbReference>
<dbReference type="InterPro" id="IPR049712">
    <property type="entry name" value="Poly_export"/>
</dbReference>
<dbReference type="GO" id="GO:0046930">
    <property type="term" value="C:pore complex"/>
    <property type="evidence" value="ECO:0007669"/>
    <property type="project" value="UniProtKB-KW"/>
</dbReference>
<sequence length="309" mass="32821">MQLRNSAGGLILVCLLISFELGQSRVADGQTGTSTGNIRESLLIGRGDLLHITIFREPDLEQKVRVKDSGEIDLELAGPLKVAGLTPSDAARSIGEIYKQEHYLNHAETSVVIEEYATQSITVLGQVNKPGAFTVTTGRGLLDVLAMAGGLTEAADRHITIKRAEQNVKSVVFLPNDAVASLQAETVVFPGDTVLVPKAGIVYVLGDVARPGGYVMQDDAGLTVLQAIALASGANRTANEGATRLIRKVSGSYQESTISLRDMERGKKPDLQLEADDVLYIPFSMARNVVLGTSSILSSTSSAAIYAAR</sequence>
<keyword evidence="12" id="KW-0564">Palmitate</keyword>
<evidence type="ECO:0000256" key="1">
    <source>
        <dbReference type="ARBA" id="ARBA00004571"/>
    </source>
</evidence>
<organism evidence="18 19">
    <name type="scientific">Alloacidobacterium dinghuense</name>
    <dbReference type="NCBI Taxonomy" id="2763107"/>
    <lineage>
        <taxon>Bacteria</taxon>
        <taxon>Pseudomonadati</taxon>
        <taxon>Acidobacteriota</taxon>
        <taxon>Terriglobia</taxon>
        <taxon>Terriglobales</taxon>
        <taxon>Acidobacteriaceae</taxon>
        <taxon>Alloacidobacterium</taxon>
    </lineage>
</organism>
<evidence type="ECO:0000256" key="10">
    <source>
        <dbReference type="ARBA" id="ARBA00023114"/>
    </source>
</evidence>
<dbReference type="PANTHER" id="PTHR33619">
    <property type="entry name" value="POLYSACCHARIDE EXPORT PROTEIN GFCE-RELATED"/>
    <property type="match status" value="1"/>
</dbReference>
<dbReference type="GO" id="GO:0006811">
    <property type="term" value="P:monoatomic ion transport"/>
    <property type="evidence" value="ECO:0007669"/>
    <property type="project" value="UniProtKB-KW"/>
</dbReference>
<dbReference type="Pfam" id="PF02563">
    <property type="entry name" value="Poly_export"/>
    <property type="match status" value="1"/>
</dbReference>
<evidence type="ECO:0000259" key="16">
    <source>
        <dbReference type="Pfam" id="PF10531"/>
    </source>
</evidence>